<proteinExistence type="predicted"/>
<dbReference type="PANTHER" id="PTHR47890">
    <property type="entry name" value="LD24308P"/>
    <property type="match status" value="1"/>
</dbReference>
<sequence length="579" mass="67111">MILLIWLLIALLQNFSCNAYTNDKVIENVYIDSLIERYLTEENDLWVAIYANSSDRRLANHQIQTESYMTLDMTFQEYNFTRVDQIFREIAQDSNSTCTSWSTEMEATTYKLYMFYEILSANVLTSYMRSQRANMNLVVKKGFETHDSENLRTRFNLLYNEITNVAVENLRTRDRITWMCDRNATGDDGHSQEITNFIRGYVDNQINFNKEESCWGSCSDYNFARHHVCHNGTFCYDNRKVGEVDPVCRGTIFDCSFIEEKMEICPSLNGRNRRYEYINYGCTYKDRLNFSRCNQEGRYFGPSGNCETKPTIVDSFRNAWFVKCHYCFCYCDEHDDVESDRYFSLQPIVSDVRDNMIITGVAIIKRNGIFSWTATQSRLLPNGRVDQYQSEPARSEIFTDFKRSDFSIIEGTDYHKLSWQKRSVNLDTIILPPGHVVTGVRFTVEGGSLSLEVRSTTFNFNSGTLLDQNEWISKGYRERTGLHIDRPEPNRYCDIYGAYLSVPDFRPNKFVKFRPSDPDKDAGQTTVPFIDTQMVRPKNLSPLSGISLYYKGKPGLGGFIAPAIVMYDMSSHIGNRLVP</sequence>
<evidence type="ECO:0000313" key="2">
    <source>
        <dbReference type="EMBL" id="KAJ6646069.1"/>
    </source>
</evidence>
<evidence type="ECO:0000313" key="3">
    <source>
        <dbReference type="Proteomes" id="UP001151699"/>
    </source>
</evidence>
<dbReference type="Proteomes" id="UP001151699">
    <property type="component" value="Chromosome A"/>
</dbReference>
<protein>
    <submittedName>
        <fullName evidence="2">Uncharacterized protein</fullName>
    </submittedName>
</protein>
<accession>A0A9Q0NAX9</accession>
<feature type="signal peptide" evidence="1">
    <location>
        <begin position="1"/>
        <end position="19"/>
    </location>
</feature>
<feature type="non-terminal residue" evidence="2">
    <location>
        <position position="579"/>
    </location>
</feature>
<reference evidence="2" key="1">
    <citation type="submission" date="2022-07" db="EMBL/GenBank/DDBJ databases">
        <authorList>
            <person name="Trinca V."/>
            <person name="Uliana J.V.C."/>
            <person name="Torres T.T."/>
            <person name="Ward R.J."/>
            <person name="Monesi N."/>
        </authorList>
    </citation>
    <scope>NUCLEOTIDE SEQUENCE</scope>
    <source>
        <strain evidence="2">HSMRA1968</strain>
        <tissue evidence="2">Whole embryos</tissue>
    </source>
</reference>
<dbReference type="EMBL" id="WJQU01000001">
    <property type="protein sequence ID" value="KAJ6646069.1"/>
    <property type="molecule type" value="Genomic_DNA"/>
</dbReference>
<dbReference type="InterPro" id="IPR032062">
    <property type="entry name" value="DUF4803"/>
</dbReference>
<comment type="caution">
    <text evidence="2">The sequence shown here is derived from an EMBL/GenBank/DDBJ whole genome shotgun (WGS) entry which is preliminary data.</text>
</comment>
<keyword evidence="1" id="KW-0732">Signal</keyword>
<dbReference type="OrthoDB" id="7773579at2759"/>
<evidence type="ECO:0000256" key="1">
    <source>
        <dbReference type="SAM" id="SignalP"/>
    </source>
</evidence>
<dbReference type="AlphaFoldDB" id="A0A9Q0NAX9"/>
<gene>
    <name evidence="2" type="ORF">Bhyg_01279</name>
</gene>
<feature type="chain" id="PRO_5040137958" evidence="1">
    <location>
        <begin position="20"/>
        <end position="579"/>
    </location>
</feature>
<dbReference type="PANTHER" id="PTHR47890:SF1">
    <property type="entry name" value="LD24308P"/>
    <property type="match status" value="1"/>
</dbReference>
<organism evidence="2 3">
    <name type="scientific">Pseudolycoriella hygida</name>
    <dbReference type="NCBI Taxonomy" id="35572"/>
    <lineage>
        <taxon>Eukaryota</taxon>
        <taxon>Metazoa</taxon>
        <taxon>Ecdysozoa</taxon>
        <taxon>Arthropoda</taxon>
        <taxon>Hexapoda</taxon>
        <taxon>Insecta</taxon>
        <taxon>Pterygota</taxon>
        <taxon>Neoptera</taxon>
        <taxon>Endopterygota</taxon>
        <taxon>Diptera</taxon>
        <taxon>Nematocera</taxon>
        <taxon>Sciaroidea</taxon>
        <taxon>Sciaridae</taxon>
        <taxon>Pseudolycoriella</taxon>
    </lineage>
</organism>
<dbReference type="Pfam" id="PF16061">
    <property type="entry name" value="DUF4803"/>
    <property type="match status" value="1"/>
</dbReference>
<keyword evidence="3" id="KW-1185">Reference proteome</keyword>
<name>A0A9Q0NAX9_9DIPT</name>